<name>A0ABT6UDE9_9GAMM</name>
<dbReference type="RefSeq" id="WP_282679459.1">
    <property type="nucleotide sequence ID" value="NZ_CP106875.1"/>
</dbReference>
<comment type="caution">
    <text evidence="1">The sequence shown here is derived from an EMBL/GenBank/DDBJ whole genome shotgun (WGS) entry which is preliminary data.</text>
</comment>
<dbReference type="EMBL" id="JAOTLW010000013">
    <property type="protein sequence ID" value="MDI5832494.1"/>
    <property type="molecule type" value="Genomic_DNA"/>
</dbReference>
<evidence type="ECO:0000313" key="1">
    <source>
        <dbReference type="EMBL" id="MDI5832494.1"/>
    </source>
</evidence>
<evidence type="ECO:0000313" key="2">
    <source>
        <dbReference type="Proteomes" id="UP001159075"/>
    </source>
</evidence>
<proteinExistence type="predicted"/>
<keyword evidence="2" id="KW-1185">Reference proteome</keyword>
<accession>A0ABT6UDE9</accession>
<gene>
    <name evidence="1" type="ORF">ODY93_13025</name>
</gene>
<organism evidence="1 2">
    <name type="scientific">Shewanella xiamenensis</name>
    <dbReference type="NCBI Taxonomy" id="332186"/>
    <lineage>
        <taxon>Bacteria</taxon>
        <taxon>Pseudomonadati</taxon>
        <taxon>Pseudomonadota</taxon>
        <taxon>Gammaproteobacteria</taxon>
        <taxon>Alteromonadales</taxon>
        <taxon>Shewanellaceae</taxon>
        <taxon>Shewanella</taxon>
    </lineage>
</organism>
<dbReference type="Proteomes" id="UP001159075">
    <property type="component" value="Unassembled WGS sequence"/>
</dbReference>
<protein>
    <submittedName>
        <fullName evidence="1">Uncharacterized protein</fullName>
    </submittedName>
</protein>
<sequence length="228" mass="26411">MSLDDQVFLAFKLINTALAASFQARIEKRWNTYFTSSKAKENAKVIQDKMTRELKFKLKHHATDLEEIEAAFNYLRVLAEQHKIKLTKAKISGLLTDFSVTDYNHFQSFIYQTCNSETMFSLNFSHQRGKFVMSEICWALVNYLLTRNSLISPSSNSRFERIKTFIIEKESSFFLNGINTDFFVTDNHSICCTSGIKFICTHKTYLSTSSHRSKPECDLSRFELIALD</sequence>
<reference evidence="1 2" key="1">
    <citation type="submission" date="2022-09" db="EMBL/GenBank/DDBJ databases">
        <title>The outer-membrane cytochrome OmcA is essential for infection of Shewanella oneidensis by a zebrafish-associated bacteriophage.</title>
        <authorList>
            <person name="Grenfell A.W."/>
            <person name="Intile P."/>
            <person name="Mcfarlane J."/>
            <person name="Leung D."/>
            <person name="Abdalla K."/>
            <person name="Wold M."/>
            <person name="Kees E."/>
            <person name="Gralnick J."/>
        </authorList>
    </citation>
    <scope>NUCLEOTIDE SEQUENCE [LARGE SCALE GENOMIC DNA]</scope>
    <source>
        <strain evidence="1 2">NF-5</strain>
    </source>
</reference>